<dbReference type="GO" id="GO:0030288">
    <property type="term" value="C:outer membrane-bounded periplasmic space"/>
    <property type="evidence" value="ECO:0007669"/>
    <property type="project" value="InterPro"/>
</dbReference>
<dbReference type="NCBIfam" id="NF037995">
    <property type="entry name" value="TRAP_S1"/>
    <property type="match status" value="1"/>
</dbReference>
<dbReference type="PIRSF" id="PIRSF006470">
    <property type="entry name" value="DctB"/>
    <property type="match status" value="1"/>
</dbReference>
<dbReference type="Proteomes" id="UP000318138">
    <property type="component" value="Chromosome"/>
</dbReference>
<organism evidence="4 5">
    <name type="scientific">Paenalkalicoccus suaedae</name>
    <dbReference type="NCBI Taxonomy" id="2592382"/>
    <lineage>
        <taxon>Bacteria</taxon>
        <taxon>Bacillati</taxon>
        <taxon>Bacillota</taxon>
        <taxon>Bacilli</taxon>
        <taxon>Bacillales</taxon>
        <taxon>Bacillaceae</taxon>
        <taxon>Paenalkalicoccus</taxon>
    </lineage>
</organism>
<protein>
    <submittedName>
        <fullName evidence="4">TRAP transporter substrate-binding protein</fullName>
    </submittedName>
</protein>
<evidence type="ECO:0000256" key="1">
    <source>
        <dbReference type="ARBA" id="ARBA00009023"/>
    </source>
</evidence>
<keyword evidence="3" id="KW-0732">Signal</keyword>
<dbReference type="Pfam" id="PF03480">
    <property type="entry name" value="DctP"/>
    <property type="match status" value="1"/>
</dbReference>
<keyword evidence="2" id="KW-0813">Transport</keyword>
<dbReference type="EMBL" id="CP041372">
    <property type="protein sequence ID" value="QKS73314.1"/>
    <property type="molecule type" value="Genomic_DNA"/>
</dbReference>
<dbReference type="InterPro" id="IPR038404">
    <property type="entry name" value="TRAP_DctP_sf"/>
</dbReference>
<dbReference type="PANTHER" id="PTHR33376:SF7">
    <property type="entry name" value="C4-DICARBOXYLATE-BINDING PROTEIN DCTB"/>
    <property type="match status" value="1"/>
</dbReference>
<dbReference type="NCBIfam" id="TIGR00787">
    <property type="entry name" value="dctP"/>
    <property type="match status" value="1"/>
</dbReference>
<dbReference type="GO" id="GO:0055085">
    <property type="term" value="P:transmembrane transport"/>
    <property type="evidence" value="ECO:0007669"/>
    <property type="project" value="InterPro"/>
</dbReference>
<evidence type="ECO:0000256" key="2">
    <source>
        <dbReference type="ARBA" id="ARBA00022448"/>
    </source>
</evidence>
<dbReference type="InterPro" id="IPR018389">
    <property type="entry name" value="DctP_fam"/>
</dbReference>
<reference evidence="5" key="1">
    <citation type="submission" date="2019-07" db="EMBL/GenBank/DDBJ databases">
        <title>Bacillus alkalisoli sp. nov. isolated from saline soil.</title>
        <authorList>
            <person name="Sun J.-Q."/>
            <person name="Xu L."/>
        </authorList>
    </citation>
    <scope>NUCLEOTIDE SEQUENCE [LARGE SCALE GENOMIC DNA]</scope>
    <source>
        <strain evidence="5">M4U3P1</strain>
    </source>
</reference>
<evidence type="ECO:0000313" key="4">
    <source>
        <dbReference type="EMBL" id="QKS73314.1"/>
    </source>
</evidence>
<dbReference type="KEGG" id="psua:FLK61_37580"/>
<keyword evidence="5" id="KW-1185">Reference proteome</keyword>
<gene>
    <name evidence="4" type="ORF">FLK61_37580</name>
</gene>
<dbReference type="InterPro" id="IPR004682">
    <property type="entry name" value="TRAP_DctP"/>
</dbReference>
<comment type="similarity">
    <text evidence="1">Belongs to the bacterial solute-binding protein 7 family.</text>
</comment>
<name>A0A859FKJ8_9BACI</name>
<sequence length="310" mass="34737">MTITFSHNQPIESPEHVGAEKFKELVEEQSGGAITVDVYPAQQLGNLREQVEGTQIGEIDITMQPSAVISPFVDDIKAVDLPYLWPTDKEQMYEVQDSEVGAELLATLENGGFQGLGYWPGGFKLFTTNGIEVHSPEDFEGVTMRTMESPVLLAQYEGWGGNPIPVPYSEVYNALQQGIVDGQENPLQTIFLNNYHEVQDTVIESYHGSMTYILMANQGWFNGLPEETQTLIRQAEEEARMAARQALEDTEDQFREDIIATGVNYYELTAEEIDAFREASLPIHAAEYSTPEQQELLEKLYQEIEAVTGE</sequence>
<proteinExistence type="inferred from homology"/>
<evidence type="ECO:0000256" key="3">
    <source>
        <dbReference type="ARBA" id="ARBA00022729"/>
    </source>
</evidence>
<dbReference type="CDD" id="cd13603">
    <property type="entry name" value="PBP2_TRAP_Siap_TeaA_like"/>
    <property type="match status" value="1"/>
</dbReference>
<dbReference type="AlphaFoldDB" id="A0A859FKJ8"/>
<dbReference type="Gene3D" id="3.40.190.170">
    <property type="entry name" value="Bacterial extracellular solute-binding protein, family 7"/>
    <property type="match status" value="1"/>
</dbReference>
<evidence type="ECO:0000313" key="5">
    <source>
        <dbReference type="Proteomes" id="UP000318138"/>
    </source>
</evidence>
<accession>A0A859FKJ8</accession>
<dbReference type="PANTHER" id="PTHR33376">
    <property type="match status" value="1"/>
</dbReference>